<dbReference type="EMBL" id="BAAAQM010000003">
    <property type="protein sequence ID" value="GAA1954990.1"/>
    <property type="molecule type" value="Genomic_DNA"/>
</dbReference>
<accession>A0ABN2QMZ4</accession>
<dbReference type="RefSeq" id="WP_344655555.1">
    <property type="nucleotide sequence ID" value="NZ_BAAAQM010000003.1"/>
</dbReference>
<keyword evidence="2" id="KW-1185">Reference proteome</keyword>
<comment type="caution">
    <text evidence="1">The sequence shown here is derived from an EMBL/GenBank/DDBJ whole genome shotgun (WGS) entry which is preliminary data.</text>
</comment>
<organism evidence="1 2">
    <name type="scientific">Catenulispora subtropica</name>
    <dbReference type="NCBI Taxonomy" id="450798"/>
    <lineage>
        <taxon>Bacteria</taxon>
        <taxon>Bacillati</taxon>
        <taxon>Actinomycetota</taxon>
        <taxon>Actinomycetes</taxon>
        <taxon>Catenulisporales</taxon>
        <taxon>Catenulisporaceae</taxon>
        <taxon>Catenulispora</taxon>
    </lineage>
</organism>
<dbReference type="Proteomes" id="UP001499854">
    <property type="component" value="Unassembled WGS sequence"/>
</dbReference>
<sequence length="208" mass="22409">MFVRTMYITTDPADVGPALDVIVKAVPGMIAEQTGFHGIGIFADRTLGKILTGSWWESEQAQMDSDAQLRDRRIEMLAPVISTITTMSLEAVAYTRPTPGPAAGAGFRLQRMMFDPAQADRIISTFQEAGLPQLEALDGFRGGSMLMDRARGMASVGVIYRDMDALAASRGPQAAVRKAAFARMPGVAQLIALEEMEVVEMDVPTPSA</sequence>
<proteinExistence type="predicted"/>
<protein>
    <recommendedName>
        <fullName evidence="3">ABM domain-containing protein</fullName>
    </recommendedName>
</protein>
<evidence type="ECO:0000313" key="2">
    <source>
        <dbReference type="Proteomes" id="UP001499854"/>
    </source>
</evidence>
<evidence type="ECO:0000313" key="1">
    <source>
        <dbReference type="EMBL" id="GAA1954990.1"/>
    </source>
</evidence>
<name>A0ABN2QMZ4_9ACTN</name>
<evidence type="ECO:0008006" key="3">
    <source>
        <dbReference type="Google" id="ProtNLM"/>
    </source>
</evidence>
<gene>
    <name evidence="1" type="ORF">GCM10009838_08250</name>
</gene>
<reference evidence="1 2" key="1">
    <citation type="journal article" date="2019" name="Int. J. Syst. Evol. Microbiol.">
        <title>The Global Catalogue of Microorganisms (GCM) 10K type strain sequencing project: providing services to taxonomists for standard genome sequencing and annotation.</title>
        <authorList>
            <consortium name="The Broad Institute Genomics Platform"/>
            <consortium name="The Broad Institute Genome Sequencing Center for Infectious Disease"/>
            <person name="Wu L."/>
            <person name="Ma J."/>
        </authorList>
    </citation>
    <scope>NUCLEOTIDE SEQUENCE [LARGE SCALE GENOMIC DNA]</scope>
    <source>
        <strain evidence="1 2">JCM 16013</strain>
    </source>
</reference>